<evidence type="ECO:0000256" key="1">
    <source>
        <dbReference type="ARBA" id="ARBA00001139"/>
    </source>
</evidence>
<dbReference type="Pfam" id="PF06039">
    <property type="entry name" value="Mqo"/>
    <property type="match status" value="1"/>
</dbReference>
<dbReference type="NCBIfam" id="NF003603">
    <property type="entry name" value="PRK05257.1-1"/>
    <property type="match status" value="1"/>
</dbReference>
<evidence type="ECO:0000313" key="10">
    <source>
        <dbReference type="EMBL" id="BCX50369.1"/>
    </source>
</evidence>
<dbReference type="NCBIfam" id="NF003605">
    <property type="entry name" value="PRK05257.1-4"/>
    <property type="match status" value="1"/>
</dbReference>
<evidence type="ECO:0000256" key="7">
    <source>
        <dbReference type="ARBA" id="ARBA00022827"/>
    </source>
</evidence>
<evidence type="ECO:0000313" key="11">
    <source>
        <dbReference type="Proteomes" id="UP001374893"/>
    </source>
</evidence>
<dbReference type="NCBIfam" id="NF009875">
    <property type="entry name" value="PRK13339.1"/>
    <property type="match status" value="1"/>
</dbReference>
<dbReference type="Proteomes" id="UP001374893">
    <property type="component" value="Chromosome"/>
</dbReference>
<evidence type="ECO:0000256" key="6">
    <source>
        <dbReference type="ARBA" id="ARBA00022630"/>
    </source>
</evidence>
<dbReference type="EMBL" id="AP024702">
    <property type="protein sequence ID" value="BCX50369.1"/>
    <property type="molecule type" value="Genomic_DNA"/>
</dbReference>
<keyword evidence="5 9" id="KW-0816">Tricarboxylic acid cycle</keyword>
<evidence type="ECO:0000256" key="3">
    <source>
        <dbReference type="ARBA" id="ARBA00005012"/>
    </source>
</evidence>
<dbReference type="EC" id="1.1.5.4" evidence="9"/>
<dbReference type="NCBIfam" id="NF003613">
    <property type="entry name" value="PRK05257.3-4"/>
    <property type="match status" value="1"/>
</dbReference>
<accession>A0ABM7RIB3</accession>
<dbReference type="NCBIfam" id="NF003611">
    <property type="entry name" value="PRK05257.3-2"/>
    <property type="match status" value="1"/>
</dbReference>
<keyword evidence="6 9" id="KW-0285">Flavoprotein</keyword>
<sequence length="511" mass="55564">MPDDTLPTDSPEDSRAPARVATFAEPDVVLIGGGIMSATLGLILHQLDPTLEIQIVEALAEVARESSNPWNNAGTGHAALCELNYTKERADGSIDISKALEINEAFELSKQFWAFLGKRGILPDPADFITSVPHMSFVRGEADRAFLKRRHQTMSAHHFFSEMEYTEDRETIAEWAPLLLSGRGDGEPVAATFAKGGTDVNFGSLTQALVDHLQSRDKVKLATHHQVRDIKRSKDGRWHLTVRNLDLKLNRSIKSPFVFVGAGGASLPLLQKSGIPEGKGFGGFPVSGQFLVCSDPEIADRHQAKVYGKAAVGAPPMSVPHLDTRMIDGHRSLLFGPFAGFSPKFLKSGSLFDLPGSVRLNNLVPLLAVGKDNLDLTRYLIEQVMQSPEDRLEALREFFPDASLDDWQLSTAGQRVQIIKQDPKKGGVLQFGTEIVAAGDGSLAALLGASPGASTAVDVMVKIIEKCFASRLDEWRPALQEMLPSYGHSLADDPNVYRQVRGEADEVLGLA</sequence>
<dbReference type="Gene3D" id="3.50.50.60">
    <property type="entry name" value="FAD/NAD(P)-binding domain"/>
    <property type="match status" value="1"/>
</dbReference>
<proteinExistence type="inferred from homology"/>
<dbReference type="HAMAP" id="MF_00212">
    <property type="entry name" value="MQO"/>
    <property type="match status" value="1"/>
</dbReference>
<keyword evidence="8 9" id="KW-0560">Oxidoreductase</keyword>
<organism evidence="10 11">
    <name type="scientific">Haloferula helveola</name>
    <dbReference type="NCBI Taxonomy" id="490095"/>
    <lineage>
        <taxon>Bacteria</taxon>
        <taxon>Pseudomonadati</taxon>
        <taxon>Verrucomicrobiota</taxon>
        <taxon>Verrucomicrobiia</taxon>
        <taxon>Verrucomicrobiales</taxon>
        <taxon>Verrucomicrobiaceae</taxon>
        <taxon>Haloferula</taxon>
    </lineage>
</organism>
<dbReference type="SUPFAM" id="SSF51905">
    <property type="entry name" value="FAD/NAD(P)-binding domain"/>
    <property type="match status" value="1"/>
</dbReference>
<comment type="similarity">
    <text evidence="4 9">Belongs to the MQO family.</text>
</comment>
<dbReference type="InterPro" id="IPR036188">
    <property type="entry name" value="FAD/NAD-bd_sf"/>
</dbReference>
<dbReference type="PANTHER" id="PTHR43104:SF2">
    <property type="entry name" value="L-2-HYDROXYGLUTARATE DEHYDROGENASE, MITOCHONDRIAL"/>
    <property type="match status" value="1"/>
</dbReference>
<evidence type="ECO:0000256" key="4">
    <source>
        <dbReference type="ARBA" id="ARBA00006389"/>
    </source>
</evidence>
<comment type="pathway">
    <text evidence="3 9">Carbohydrate metabolism; tricarboxylic acid cycle; oxaloacetate from (S)-malate (quinone route): step 1/1.</text>
</comment>
<keyword evidence="7 9" id="KW-0274">FAD</keyword>
<dbReference type="Gene3D" id="3.30.9.10">
    <property type="entry name" value="D-Amino Acid Oxidase, subunit A, domain 2"/>
    <property type="match status" value="1"/>
</dbReference>
<evidence type="ECO:0000256" key="8">
    <source>
        <dbReference type="ARBA" id="ARBA00023002"/>
    </source>
</evidence>
<protein>
    <recommendedName>
        <fullName evidence="9">Probable malate:quinone oxidoreductase</fullName>
        <ecNumber evidence="9">1.1.5.4</ecNumber>
    </recommendedName>
    <alternativeName>
        <fullName evidence="9">MQO</fullName>
    </alternativeName>
    <alternativeName>
        <fullName evidence="9">Malate dehydrogenase [quinone]</fullName>
    </alternativeName>
</protein>
<name>A0ABM7RIB3_9BACT</name>
<evidence type="ECO:0000256" key="9">
    <source>
        <dbReference type="HAMAP-Rule" id="MF_00212"/>
    </source>
</evidence>
<evidence type="ECO:0000256" key="2">
    <source>
        <dbReference type="ARBA" id="ARBA00001974"/>
    </source>
</evidence>
<keyword evidence="11" id="KW-1185">Reference proteome</keyword>
<reference evidence="10 11" key="1">
    <citation type="submission" date="2021-06" db="EMBL/GenBank/DDBJ databases">
        <title>Complete genome of Haloferula helveola possessing various polysaccharide degrading enzymes.</title>
        <authorList>
            <person name="Takami H."/>
            <person name="Huang C."/>
            <person name="Hamasaki K."/>
        </authorList>
    </citation>
    <scope>NUCLEOTIDE SEQUENCE [LARGE SCALE GENOMIC DNA]</scope>
    <source>
        <strain evidence="10 11">CN-1</strain>
    </source>
</reference>
<dbReference type="PANTHER" id="PTHR43104">
    <property type="entry name" value="L-2-HYDROXYGLUTARATE DEHYDROGENASE, MITOCHONDRIAL"/>
    <property type="match status" value="1"/>
</dbReference>
<dbReference type="NCBIfam" id="NF003606">
    <property type="entry name" value="PRK05257.2-1"/>
    <property type="match status" value="1"/>
</dbReference>
<dbReference type="InterPro" id="IPR006231">
    <property type="entry name" value="MQO"/>
</dbReference>
<gene>
    <name evidence="10" type="primary">mqo2</name>
    <name evidence="9" type="synonym">mqo</name>
    <name evidence="10" type="ORF">HAHE_42770</name>
</gene>
<comment type="catalytic activity">
    <reaction evidence="1 9">
        <text>(S)-malate + a quinone = a quinol + oxaloacetate</text>
        <dbReference type="Rhea" id="RHEA:46012"/>
        <dbReference type="ChEBI" id="CHEBI:15589"/>
        <dbReference type="ChEBI" id="CHEBI:16452"/>
        <dbReference type="ChEBI" id="CHEBI:24646"/>
        <dbReference type="ChEBI" id="CHEBI:132124"/>
        <dbReference type="EC" id="1.1.5.4"/>
    </reaction>
</comment>
<evidence type="ECO:0000256" key="5">
    <source>
        <dbReference type="ARBA" id="ARBA00022532"/>
    </source>
</evidence>
<dbReference type="NCBIfam" id="NF003608">
    <property type="entry name" value="PRK05257.2-4"/>
    <property type="match status" value="1"/>
</dbReference>
<dbReference type="NCBIfam" id="TIGR01320">
    <property type="entry name" value="mal_quin_oxido"/>
    <property type="match status" value="1"/>
</dbReference>
<comment type="cofactor">
    <cofactor evidence="2 9">
        <name>FAD</name>
        <dbReference type="ChEBI" id="CHEBI:57692"/>
    </cofactor>
</comment>